<name>A0A250DNV5_9BURK</name>
<dbReference type="Gene3D" id="2.60.40.10">
    <property type="entry name" value="Immunoglobulins"/>
    <property type="match status" value="1"/>
</dbReference>
<dbReference type="RefSeq" id="WP_095746098.1">
    <property type="nucleotide sequence ID" value="NZ_CP023284.1"/>
</dbReference>
<dbReference type="Proteomes" id="UP000217154">
    <property type="component" value="Chromosome"/>
</dbReference>
<reference evidence="3 4" key="1">
    <citation type="submission" date="2017-09" db="EMBL/GenBank/DDBJ databases">
        <title>The diverse metabolic capabilities of V. boronicumulans make it an excellent choice for continued studies on novel biodegradation.</title>
        <authorList>
            <person name="Sun S."/>
        </authorList>
    </citation>
    <scope>NUCLEOTIDE SEQUENCE [LARGE SCALE GENOMIC DNA]</scope>
    <source>
        <strain evidence="3 4">J1</strain>
    </source>
</reference>
<evidence type="ECO:0000313" key="4">
    <source>
        <dbReference type="Proteomes" id="UP000217154"/>
    </source>
</evidence>
<sequence length="127" mass="12958">MPSEKTQVAIDHPNTTFAASPAIVGGALDDAGDIQNPIAPGGVTDDRQPGFHGRGTPGDTIVIRDNGNEIGTTEVADDGTWTFTPSTDLLQGLHAITVAALDTNGNESAPSPPSTSRSTSPRPTPAD</sequence>
<feature type="region of interest" description="Disordered" evidence="1">
    <location>
        <begin position="28"/>
        <end position="64"/>
    </location>
</feature>
<dbReference type="InterPro" id="IPR013783">
    <property type="entry name" value="Ig-like_fold"/>
</dbReference>
<proteinExistence type="predicted"/>
<feature type="domain" description="Bacterial Ig-like" evidence="2">
    <location>
        <begin position="42"/>
        <end position="111"/>
    </location>
</feature>
<evidence type="ECO:0000259" key="2">
    <source>
        <dbReference type="Pfam" id="PF19077"/>
    </source>
</evidence>
<evidence type="ECO:0000313" key="3">
    <source>
        <dbReference type="EMBL" id="ATA55791.1"/>
    </source>
</evidence>
<feature type="region of interest" description="Disordered" evidence="1">
    <location>
        <begin position="101"/>
        <end position="127"/>
    </location>
</feature>
<gene>
    <name evidence="3" type="ORF">CKY39_23075</name>
</gene>
<dbReference type="Pfam" id="PF19077">
    <property type="entry name" value="Big_13"/>
    <property type="match status" value="1"/>
</dbReference>
<dbReference type="InterPro" id="IPR044016">
    <property type="entry name" value="Big_13"/>
</dbReference>
<dbReference type="KEGG" id="vbo:CKY39_23075"/>
<dbReference type="EMBL" id="CP023284">
    <property type="protein sequence ID" value="ATA55791.1"/>
    <property type="molecule type" value="Genomic_DNA"/>
</dbReference>
<evidence type="ECO:0000256" key="1">
    <source>
        <dbReference type="SAM" id="MobiDB-lite"/>
    </source>
</evidence>
<organism evidence="3 4">
    <name type="scientific">Variovorax boronicumulans</name>
    <dbReference type="NCBI Taxonomy" id="436515"/>
    <lineage>
        <taxon>Bacteria</taxon>
        <taxon>Pseudomonadati</taxon>
        <taxon>Pseudomonadota</taxon>
        <taxon>Betaproteobacteria</taxon>
        <taxon>Burkholderiales</taxon>
        <taxon>Comamonadaceae</taxon>
        <taxon>Variovorax</taxon>
    </lineage>
</organism>
<dbReference type="AlphaFoldDB" id="A0A250DNV5"/>
<protein>
    <recommendedName>
        <fullName evidence="2">Bacterial Ig-like domain-containing protein</fullName>
    </recommendedName>
</protein>
<accession>A0A250DNV5</accession>